<dbReference type="InterPro" id="IPR013840">
    <property type="entry name" value="DNAligase_N"/>
</dbReference>
<dbReference type="Gene3D" id="3.30.470.30">
    <property type="entry name" value="DNA ligase/mRNA capping enzyme"/>
    <property type="match status" value="1"/>
</dbReference>
<feature type="non-terminal residue" evidence="13">
    <location>
        <position position="262"/>
    </location>
</feature>
<keyword evidence="9" id="KW-0234">DNA repair</keyword>
<comment type="cofactor">
    <cofactor evidence="1">
        <name>Mg(2+)</name>
        <dbReference type="ChEBI" id="CHEBI:18420"/>
    </cofactor>
</comment>
<organism evidence="13">
    <name type="scientific">termite gut metagenome</name>
    <dbReference type="NCBI Taxonomy" id="433724"/>
    <lineage>
        <taxon>unclassified sequences</taxon>
        <taxon>metagenomes</taxon>
        <taxon>organismal metagenomes</taxon>
    </lineage>
</organism>
<evidence type="ECO:0000256" key="10">
    <source>
        <dbReference type="ARBA" id="ARBA00034005"/>
    </source>
</evidence>
<accession>A0A5J4PGJ6</accession>
<protein>
    <submittedName>
        <fullName evidence="13">DNA ligase</fullName>
        <ecNumber evidence="13">6.5.1.2</ecNumber>
    </submittedName>
</protein>
<feature type="region of interest" description="Disordered" evidence="11">
    <location>
        <begin position="1"/>
        <end position="21"/>
    </location>
</feature>
<evidence type="ECO:0000256" key="1">
    <source>
        <dbReference type="ARBA" id="ARBA00001946"/>
    </source>
</evidence>
<evidence type="ECO:0000256" key="2">
    <source>
        <dbReference type="ARBA" id="ARBA00022598"/>
    </source>
</evidence>
<evidence type="ECO:0000256" key="9">
    <source>
        <dbReference type="ARBA" id="ARBA00023204"/>
    </source>
</evidence>
<dbReference type="GO" id="GO:0006260">
    <property type="term" value="P:DNA replication"/>
    <property type="evidence" value="ECO:0007669"/>
    <property type="project" value="UniProtKB-KW"/>
</dbReference>
<sequence length="262" mass="30259">LQDLEQAHPEYRDDNSPTMRVGSDINKNFTQVIHKYPMLSLANTYSEGEVRDFYERVRKALNEDFEICCEMKYDGTSISLMYENGRLMTAVTRGDGEKGDDVTDNVKTIKTIPLVLQGDKYSQSFEIRGEILMPWDVFEKLNEEREAREEPLFANPRNAASGTLKLQNSSIVAKRKLTAYFYYLLGENLPRDGHYENLQEVSKWGIKISEITRKCKTIEEVFDFINYWDVERKNLPVATDGIVLKVNSIRQQKNLGYTAKSP</sequence>
<evidence type="ECO:0000256" key="4">
    <source>
        <dbReference type="ARBA" id="ARBA00022723"/>
    </source>
</evidence>
<keyword evidence="8" id="KW-0520">NAD</keyword>
<dbReference type="AlphaFoldDB" id="A0A5J4PGJ6"/>
<gene>
    <name evidence="13" type="ORF">EZS27_040476</name>
</gene>
<dbReference type="GO" id="GO:0046872">
    <property type="term" value="F:metal ion binding"/>
    <property type="evidence" value="ECO:0007669"/>
    <property type="project" value="UniProtKB-KW"/>
</dbReference>
<dbReference type="FunFam" id="3.30.470.30:FF:000001">
    <property type="entry name" value="DNA ligase"/>
    <property type="match status" value="1"/>
</dbReference>
<evidence type="ECO:0000256" key="3">
    <source>
        <dbReference type="ARBA" id="ARBA00022705"/>
    </source>
</evidence>
<dbReference type="CDD" id="cd00114">
    <property type="entry name" value="LIGANc"/>
    <property type="match status" value="1"/>
</dbReference>
<dbReference type="EMBL" id="SNRY01008870">
    <property type="protein sequence ID" value="KAA6307851.1"/>
    <property type="molecule type" value="Genomic_DNA"/>
</dbReference>
<keyword evidence="4" id="KW-0479">Metal-binding</keyword>
<keyword evidence="2 13" id="KW-0436">Ligase</keyword>
<evidence type="ECO:0000256" key="6">
    <source>
        <dbReference type="ARBA" id="ARBA00022833"/>
    </source>
</evidence>
<dbReference type="GO" id="GO:0006281">
    <property type="term" value="P:DNA repair"/>
    <property type="evidence" value="ECO:0007669"/>
    <property type="project" value="UniProtKB-KW"/>
</dbReference>
<evidence type="ECO:0000313" key="13">
    <source>
        <dbReference type="EMBL" id="KAA6307851.1"/>
    </source>
</evidence>
<evidence type="ECO:0000256" key="8">
    <source>
        <dbReference type="ARBA" id="ARBA00023027"/>
    </source>
</evidence>
<evidence type="ECO:0000259" key="12">
    <source>
        <dbReference type="SMART" id="SM00532"/>
    </source>
</evidence>
<reference evidence="13" key="1">
    <citation type="submission" date="2019-03" db="EMBL/GenBank/DDBJ databases">
        <title>Single cell metagenomics reveals metabolic interactions within the superorganism composed of flagellate Streblomastix strix and complex community of Bacteroidetes bacteria on its surface.</title>
        <authorList>
            <person name="Treitli S.C."/>
            <person name="Kolisko M."/>
            <person name="Husnik F."/>
            <person name="Keeling P."/>
            <person name="Hampl V."/>
        </authorList>
    </citation>
    <scope>NUCLEOTIDE SEQUENCE</scope>
    <source>
        <strain evidence="13">STM</strain>
    </source>
</reference>
<keyword evidence="7" id="KW-0460">Magnesium</keyword>
<dbReference type="InterPro" id="IPR013839">
    <property type="entry name" value="DNAligase_adenylation"/>
</dbReference>
<feature type="non-terminal residue" evidence="13">
    <location>
        <position position="1"/>
    </location>
</feature>
<keyword evidence="6" id="KW-0862">Zinc</keyword>
<dbReference type="SMART" id="SM00532">
    <property type="entry name" value="LIGANc"/>
    <property type="match status" value="1"/>
</dbReference>
<feature type="compositionally biased region" description="Basic and acidic residues" evidence="11">
    <location>
        <begin position="1"/>
        <end position="15"/>
    </location>
</feature>
<name>A0A5J4PGJ6_9ZZZZ</name>
<evidence type="ECO:0000256" key="11">
    <source>
        <dbReference type="SAM" id="MobiDB-lite"/>
    </source>
</evidence>
<keyword evidence="5" id="KW-0227">DNA damage</keyword>
<dbReference type="Pfam" id="PF01653">
    <property type="entry name" value="DNA_ligase_aden"/>
    <property type="match status" value="1"/>
</dbReference>
<dbReference type="SUPFAM" id="SSF56091">
    <property type="entry name" value="DNA ligase/mRNA capping enzyme, catalytic domain"/>
    <property type="match status" value="1"/>
</dbReference>
<comment type="caution">
    <text evidence="13">The sequence shown here is derived from an EMBL/GenBank/DDBJ whole genome shotgun (WGS) entry which is preliminary data.</text>
</comment>
<evidence type="ECO:0000256" key="7">
    <source>
        <dbReference type="ARBA" id="ARBA00022842"/>
    </source>
</evidence>
<dbReference type="EC" id="6.5.1.2" evidence="13"/>
<comment type="catalytic activity">
    <reaction evidence="10">
        <text>NAD(+) + (deoxyribonucleotide)n-3'-hydroxyl + 5'-phospho-(deoxyribonucleotide)m = (deoxyribonucleotide)n+m + AMP + beta-nicotinamide D-nucleotide.</text>
        <dbReference type="EC" id="6.5.1.2"/>
    </reaction>
</comment>
<dbReference type="GO" id="GO:0003911">
    <property type="term" value="F:DNA ligase (NAD+) activity"/>
    <property type="evidence" value="ECO:0007669"/>
    <property type="project" value="UniProtKB-EC"/>
</dbReference>
<evidence type="ECO:0000256" key="5">
    <source>
        <dbReference type="ARBA" id="ARBA00022763"/>
    </source>
</evidence>
<feature type="domain" description="NAD-dependent DNA ligase N-terminal" evidence="12">
    <location>
        <begin position="1"/>
        <end position="262"/>
    </location>
</feature>
<keyword evidence="3" id="KW-0235">DNA replication</keyword>
<proteinExistence type="predicted"/>